<comment type="caution">
    <text evidence="2">The sequence shown here is derived from an EMBL/GenBank/DDBJ whole genome shotgun (WGS) entry which is preliminary data.</text>
</comment>
<evidence type="ECO:0000256" key="1">
    <source>
        <dbReference type="SAM" id="MobiDB-lite"/>
    </source>
</evidence>
<accession>A0A3M6TBY5</accession>
<keyword evidence="3" id="KW-1185">Reference proteome</keyword>
<organism evidence="2 3">
    <name type="scientific">Pocillopora damicornis</name>
    <name type="common">Cauliflower coral</name>
    <name type="synonym">Millepora damicornis</name>
    <dbReference type="NCBI Taxonomy" id="46731"/>
    <lineage>
        <taxon>Eukaryota</taxon>
        <taxon>Metazoa</taxon>
        <taxon>Cnidaria</taxon>
        <taxon>Anthozoa</taxon>
        <taxon>Hexacorallia</taxon>
        <taxon>Scleractinia</taxon>
        <taxon>Astrocoeniina</taxon>
        <taxon>Pocilloporidae</taxon>
        <taxon>Pocillopora</taxon>
    </lineage>
</organism>
<evidence type="ECO:0000313" key="3">
    <source>
        <dbReference type="Proteomes" id="UP000275408"/>
    </source>
</evidence>
<protein>
    <submittedName>
        <fullName evidence="2">Uncharacterized protein</fullName>
    </submittedName>
</protein>
<dbReference type="AlphaFoldDB" id="A0A3M6TBY5"/>
<reference evidence="2 3" key="1">
    <citation type="journal article" date="2018" name="Sci. Rep.">
        <title>Comparative analysis of the Pocillopora damicornis genome highlights role of immune system in coral evolution.</title>
        <authorList>
            <person name="Cunning R."/>
            <person name="Bay R.A."/>
            <person name="Gillette P."/>
            <person name="Baker A.C."/>
            <person name="Traylor-Knowles N."/>
        </authorList>
    </citation>
    <scope>NUCLEOTIDE SEQUENCE [LARGE SCALE GENOMIC DNA]</scope>
    <source>
        <strain evidence="2">RSMAS</strain>
        <tissue evidence="2">Whole animal</tissue>
    </source>
</reference>
<sequence>MEMMVNSGASVDRMDAPSGSYTNGRFHEPPSAEFSPTDHPHFYLFWQLLRPKYSLTPTAHGQPCMSSTIFRKPPGRGFNTATKLVRAQDHQPSQI</sequence>
<dbReference type="Proteomes" id="UP000275408">
    <property type="component" value="Unassembled WGS sequence"/>
</dbReference>
<gene>
    <name evidence="2" type="ORF">pdam_00024638</name>
</gene>
<dbReference type="EMBL" id="RCHS01003929">
    <property type="protein sequence ID" value="RMX38880.1"/>
    <property type="molecule type" value="Genomic_DNA"/>
</dbReference>
<feature type="region of interest" description="Disordered" evidence="1">
    <location>
        <begin position="1"/>
        <end position="34"/>
    </location>
</feature>
<proteinExistence type="predicted"/>
<evidence type="ECO:0000313" key="2">
    <source>
        <dbReference type="EMBL" id="RMX38880.1"/>
    </source>
</evidence>
<feature type="compositionally biased region" description="Basic and acidic residues" evidence="1">
    <location>
        <begin position="25"/>
        <end position="34"/>
    </location>
</feature>
<name>A0A3M6TBY5_POCDA</name>